<dbReference type="Pfam" id="PF00155">
    <property type="entry name" value="Aminotran_1_2"/>
    <property type="match status" value="1"/>
</dbReference>
<dbReference type="InterPro" id="IPR015421">
    <property type="entry name" value="PyrdxlP-dep_Trfase_major"/>
</dbReference>
<dbReference type="InterPro" id="IPR051326">
    <property type="entry name" value="Kynurenine-oxoglutarate_AT"/>
</dbReference>
<reference evidence="9" key="1">
    <citation type="submission" date="2011-08" db="EMBL/GenBank/DDBJ databases">
        <authorList>
            <person name="Rombauts S."/>
        </authorList>
    </citation>
    <scope>NUCLEOTIDE SEQUENCE</scope>
    <source>
        <strain evidence="9">London</strain>
    </source>
</reference>
<dbReference type="Proteomes" id="UP000015104">
    <property type="component" value="Unassembled WGS sequence"/>
</dbReference>
<dbReference type="eggNOG" id="KOG0257">
    <property type="taxonomic scope" value="Eukaryota"/>
</dbReference>
<organism evidence="8 9">
    <name type="scientific">Tetranychus urticae</name>
    <name type="common">Two-spotted spider mite</name>
    <dbReference type="NCBI Taxonomy" id="32264"/>
    <lineage>
        <taxon>Eukaryota</taxon>
        <taxon>Metazoa</taxon>
        <taxon>Ecdysozoa</taxon>
        <taxon>Arthropoda</taxon>
        <taxon>Chelicerata</taxon>
        <taxon>Arachnida</taxon>
        <taxon>Acari</taxon>
        <taxon>Acariformes</taxon>
        <taxon>Trombidiformes</taxon>
        <taxon>Prostigmata</taxon>
        <taxon>Eleutherengona</taxon>
        <taxon>Raphignathae</taxon>
        <taxon>Tetranychoidea</taxon>
        <taxon>Tetranychidae</taxon>
        <taxon>Tetranychus</taxon>
    </lineage>
</organism>
<dbReference type="CDD" id="cd00609">
    <property type="entry name" value="AAT_like"/>
    <property type="match status" value="1"/>
</dbReference>
<evidence type="ECO:0000259" key="7">
    <source>
        <dbReference type="Pfam" id="PF00155"/>
    </source>
</evidence>
<evidence type="ECO:0000313" key="8">
    <source>
        <dbReference type="EnsemblMetazoa" id="tetur02g04980.1"/>
    </source>
</evidence>
<evidence type="ECO:0000256" key="3">
    <source>
        <dbReference type="ARBA" id="ARBA00022576"/>
    </source>
</evidence>
<keyword evidence="4" id="KW-0808">Transferase</keyword>
<accession>T1JVK9</accession>
<dbReference type="GO" id="GO:0030170">
    <property type="term" value="F:pyridoxal phosphate binding"/>
    <property type="evidence" value="ECO:0007669"/>
    <property type="project" value="InterPro"/>
</dbReference>
<dbReference type="InterPro" id="IPR004839">
    <property type="entry name" value="Aminotransferase_I/II_large"/>
</dbReference>
<comment type="cofactor">
    <cofactor evidence="1">
        <name>pyridoxal 5'-phosphate</name>
        <dbReference type="ChEBI" id="CHEBI:597326"/>
    </cofactor>
</comment>
<dbReference type="HOGENOM" id="CLU_017584_8_0_1"/>
<evidence type="ECO:0000256" key="5">
    <source>
        <dbReference type="ARBA" id="ARBA00022898"/>
    </source>
</evidence>
<protein>
    <recommendedName>
        <fullName evidence="2">kynurenine--oxoglutarate transaminase</fullName>
        <ecNumber evidence="2">2.6.1.7</ecNumber>
    </recommendedName>
</protein>
<dbReference type="InterPro" id="IPR015424">
    <property type="entry name" value="PyrdxlP-dep_Trfase"/>
</dbReference>
<dbReference type="SUPFAM" id="SSF53383">
    <property type="entry name" value="PLP-dependent transferases"/>
    <property type="match status" value="1"/>
</dbReference>
<evidence type="ECO:0000256" key="2">
    <source>
        <dbReference type="ARBA" id="ARBA00012751"/>
    </source>
</evidence>
<dbReference type="EMBL" id="CAEY01000795">
    <property type="status" value="NOT_ANNOTATED_CDS"/>
    <property type="molecule type" value="Genomic_DNA"/>
</dbReference>
<proteinExistence type="predicted"/>
<comment type="pathway">
    <text evidence="6">Amino-acid degradation; L-kynurenine degradation; kynurenate from L-kynurenine: step 1/2.</text>
</comment>
<evidence type="ECO:0000256" key="6">
    <source>
        <dbReference type="ARBA" id="ARBA00024016"/>
    </source>
</evidence>
<sequence length="195" mass="21634">MSGSELVKSQSESPWVEYGDLGINYDPVNLCKGFPDFPPPNFVVEALISASKNPAAHQYTRQYGNPRLVKILSKMYGQLIGRPIDPFKEILITIGAYEALLSAFLGLINPGDEVIIIQPFYDCYPPMVEMAKGIPVYVSLKPPADYEHRPVSSAEWKLDFQELASKFNERTKMIVVTTPNNPTGKVSGLLKGRIA</sequence>
<evidence type="ECO:0000313" key="9">
    <source>
        <dbReference type="Proteomes" id="UP000015104"/>
    </source>
</evidence>
<dbReference type="AlphaFoldDB" id="T1JVK9"/>
<evidence type="ECO:0000256" key="1">
    <source>
        <dbReference type="ARBA" id="ARBA00001933"/>
    </source>
</evidence>
<dbReference type="EnsemblMetazoa" id="tetur02g04980.1">
    <property type="protein sequence ID" value="tetur02g04980.1"/>
    <property type="gene ID" value="tetur02g04980"/>
</dbReference>
<evidence type="ECO:0000256" key="4">
    <source>
        <dbReference type="ARBA" id="ARBA00022679"/>
    </source>
</evidence>
<reference evidence="8" key="2">
    <citation type="submission" date="2015-06" db="UniProtKB">
        <authorList>
            <consortium name="EnsemblMetazoa"/>
        </authorList>
    </citation>
    <scope>IDENTIFICATION</scope>
</reference>
<dbReference type="PANTHER" id="PTHR43807">
    <property type="entry name" value="FI04487P"/>
    <property type="match status" value="1"/>
</dbReference>
<dbReference type="Gene3D" id="3.90.1150.10">
    <property type="entry name" value="Aspartate Aminotransferase, domain 1"/>
    <property type="match status" value="1"/>
</dbReference>
<dbReference type="STRING" id="32264.T1JVK9"/>
<dbReference type="GO" id="GO:0016212">
    <property type="term" value="F:kynurenine-oxoglutarate transaminase activity"/>
    <property type="evidence" value="ECO:0007669"/>
    <property type="project" value="UniProtKB-EC"/>
</dbReference>
<dbReference type="InterPro" id="IPR015422">
    <property type="entry name" value="PyrdxlP-dep_Trfase_small"/>
</dbReference>
<name>T1JVK9_TETUR</name>
<dbReference type="Gene3D" id="3.40.640.10">
    <property type="entry name" value="Type I PLP-dependent aspartate aminotransferase-like (Major domain)"/>
    <property type="match status" value="1"/>
</dbReference>
<dbReference type="EC" id="2.6.1.7" evidence="2"/>
<dbReference type="GO" id="GO:0005739">
    <property type="term" value="C:mitochondrion"/>
    <property type="evidence" value="ECO:0007669"/>
    <property type="project" value="TreeGrafter"/>
</dbReference>
<feature type="domain" description="Aminotransferase class I/classII large" evidence="7">
    <location>
        <begin position="26"/>
        <end position="186"/>
    </location>
</feature>
<dbReference type="PANTHER" id="PTHR43807:SF20">
    <property type="entry name" value="FI04487P"/>
    <property type="match status" value="1"/>
</dbReference>
<keyword evidence="5" id="KW-0663">Pyridoxal phosphate</keyword>
<keyword evidence="3" id="KW-0032">Aminotransferase</keyword>
<keyword evidence="9" id="KW-1185">Reference proteome</keyword>